<dbReference type="InterPro" id="IPR010982">
    <property type="entry name" value="Lambda_DNA-bd_dom_sf"/>
</dbReference>
<organism evidence="2 3">
    <name type="scientific">Nocardia fluminea</name>
    <dbReference type="NCBI Taxonomy" id="134984"/>
    <lineage>
        <taxon>Bacteria</taxon>
        <taxon>Bacillati</taxon>
        <taxon>Actinomycetota</taxon>
        <taxon>Actinomycetes</taxon>
        <taxon>Mycobacteriales</taxon>
        <taxon>Nocardiaceae</taxon>
        <taxon>Nocardia</taxon>
    </lineage>
</organism>
<dbReference type="Pfam" id="PF13443">
    <property type="entry name" value="HTH_26"/>
    <property type="match status" value="1"/>
</dbReference>
<dbReference type="InterPro" id="IPR001387">
    <property type="entry name" value="Cro/C1-type_HTH"/>
</dbReference>
<dbReference type="OrthoDB" id="3626437at2"/>
<dbReference type="SUPFAM" id="SSF47413">
    <property type="entry name" value="lambda repressor-like DNA-binding domains"/>
    <property type="match status" value="1"/>
</dbReference>
<gene>
    <name evidence="2" type="ORF">ATK86_5540</name>
</gene>
<dbReference type="Proteomes" id="UP000233766">
    <property type="component" value="Unassembled WGS sequence"/>
</dbReference>
<keyword evidence="3" id="KW-1185">Reference proteome</keyword>
<evidence type="ECO:0000259" key="1">
    <source>
        <dbReference type="Pfam" id="PF13443"/>
    </source>
</evidence>
<dbReference type="RefSeq" id="WP_101466905.1">
    <property type="nucleotide sequence ID" value="NZ_PJMW01000002.1"/>
</dbReference>
<name>A0A2N3VHJ5_9NOCA</name>
<dbReference type="GO" id="GO:0003677">
    <property type="term" value="F:DNA binding"/>
    <property type="evidence" value="ECO:0007669"/>
    <property type="project" value="UniProtKB-KW"/>
</dbReference>
<reference evidence="2 3" key="1">
    <citation type="submission" date="2017-12" db="EMBL/GenBank/DDBJ databases">
        <title>Sequencing the genomes of 1000 Actinobacteria strains.</title>
        <authorList>
            <person name="Klenk H.-P."/>
        </authorList>
    </citation>
    <scope>NUCLEOTIDE SEQUENCE [LARGE SCALE GENOMIC DNA]</scope>
    <source>
        <strain evidence="2 3">DSM 44489</strain>
    </source>
</reference>
<comment type="caution">
    <text evidence="2">The sequence shown here is derived from an EMBL/GenBank/DDBJ whole genome shotgun (WGS) entry which is preliminary data.</text>
</comment>
<proteinExistence type="predicted"/>
<protein>
    <submittedName>
        <fullName evidence="2">DNA-binding Xre family transcriptional regulator</fullName>
    </submittedName>
</protein>
<evidence type="ECO:0000313" key="2">
    <source>
        <dbReference type="EMBL" id="PKV81090.1"/>
    </source>
</evidence>
<keyword evidence="2" id="KW-0238">DNA-binding</keyword>
<accession>A0A2N3VHJ5</accession>
<dbReference type="AlphaFoldDB" id="A0A2N3VHJ5"/>
<feature type="domain" description="HTH cro/C1-type" evidence="1">
    <location>
        <begin position="10"/>
        <end position="76"/>
    </location>
</feature>
<evidence type="ECO:0000313" key="3">
    <source>
        <dbReference type="Proteomes" id="UP000233766"/>
    </source>
</evidence>
<dbReference type="EMBL" id="PJMW01000002">
    <property type="protein sequence ID" value="PKV81090.1"/>
    <property type="molecule type" value="Genomic_DNA"/>
</dbReference>
<sequence>MNGAVDYRWHLRRLMAERGMFNTTALRPLLAERGVKLSASQIYRLVTEKPERLSVATLAALVAILGCTMDELIEVVAVKPAANRVVAGERRSAAKPGRNSEIGVLRPVRARVIDPDS</sequence>